<dbReference type="PANTHER" id="PTHR10722">
    <property type="entry name" value="60S RIBOSOMAL PROTEIN L19"/>
    <property type="match status" value="1"/>
</dbReference>
<evidence type="ECO:0000256" key="6">
    <source>
        <dbReference type="HAMAP-Rule" id="MF_01475"/>
    </source>
</evidence>
<proteinExistence type="inferred from homology"/>
<evidence type="ECO:0000259" key="8">
    <source>
        <dbReference type="SMART" id="SM01416"/>
    </source>
</evidence>
<comment type="similarity">
    <text evidence="1 6">Belongs to the eukaryotic ribosomal protein eL19 family.</text>
</comment>
<gene>
    <name evidence="9" type="primary">RP-L19e</name>
    <name evidence="9" type="synonym">RPL19</name>
    <name evidence="6" type="synonym">rpl19e</name>
</gene>
<dbReference type="Pfam" id="PF01280">
    <property type="entry name" value="Ribosomal_L19e"/>
    <property type="match status" value="1"/>
</dbReference>
<feature type="compositionally biased region" description="Basic residues" evidence="7">
    <location>
        <begin position="66"/>
        <end position="83"/>
    </location>
</feature>
<dbReference type="InterPro" id="IPR057259">
    <property type="entry name" value="Ribosomal_L19e"/>
</dbReference>
<dbReference type="Gene3D" id="1.10.1200.240">
    <property type="match status" value="1"/>
</dbReference>
<keyword evidence="5 6" id="KW-0687">Ribonucleoprotein</keyword>
<protein>
    <recommendedName>
        <fullName evidence="6">Large ribosomal subunit protein eL19</fullName>
    </recommendedName>
</protein>
<evidence type="ECO:0000256" key="4">
    <source>
        <dbReference type="ARBA" id="ARBA00022980"/>
    </source>
</evidence>
<feature type="domain" description="Large ribosomal subunit protein eL19" evidence="8">
    <location>
        <begin position="2"/>
        <end position="151"/>
    </location>
</feature>
<keyword evidence="4 6" id="KW-0689">Ribosomal protein</keyword>
<dbReference type="InterPro" id="IPR039547">
    <property type="entry name" value="Ribosomal_eL19"/>
</dbReference>
<dbReference type="HAMAP" id="MF_01475">
    <property type="entry name" value="Ribosomal_eL19"/>
    <property type="match status" value="1"/>
</dbReference>
<evidence type="ECO:0000256" key="5">
    <source>
        <dbReference type="ARBA" id="ARBA00023274"/>
    </source>
</evidence>
<reference evidence="9" key="1">
    <citation type="journal article" date="2014" name="Genome Biol. Evol.">
        <title>Pangenome evidence for extensive interdomain horizontal transfer affecting lineage core and shell genes in uncultured planktonic thaumarchaeota and euryarchaeota.</title>
        <authorList>
            <person name="Deschamps P."/>
            <person name="Zivanovic Y."/>
            <person name="Moreira D."/>
            <person name="Rodriguez-Valera F."/>
            <person name="Lopez-Garcia P."/>
        </authorList>
    </citation>
    <scope>NUCLEOTIDE SEQUENCE</scope>
</reference>
<dbReference type="InterPro" id="IPR000196">
    <property type="entry name" value="Ribosomal_eL19_dom"/>
</dbReference>
<dbReference type="NCBIfam" id="NF006343">
    <property type="entry name" value="PRK08570.1"/>
    <property type="match status" value="1"/>
</dbReference>
<dbReference type="InterPro" id="IPR057260">
    <property type="entry name" value="Ribosomal_L19e_C"/>
</dbReference>
<sequence length="158" mass="17948">MMITNQKRMAAQIFSKREGRTVGINRVWVDPDYLDEVADAVQKNDVRRLIDDGIIRATPIAGTSRSRARKASQQKSKGRRKGPGSRSGSANARSPRKQRWMTRIRAQRRVLRSMRDEGSLTPSQYRQFYLKAKGGSYRSIAHMRSNIELEGITIGGEQ</sequence>
<feature type="region of interest" description="Disordered" evidence="7">
    <location>
        <begin position="57"/>
        <end position="102"/>
    </location>
</feature>
<evidence type="ECO:0000256" key="2">
    <source>
        <dbReference type="ARBA" id="ARBA00022730"/>
    </source>
</evidence>
<dbReference type="InterPro" id="IPR033936">
    <property type="entry name" value="Ribosomal_eL19_arc"/>
</dbReference>
<comment type="subunit">
    <text evidence="6">Part of the 50S ribosomal subunit.</text>
</comment>
<comment type="function">
    <text evidence="6">Binds to the 23S rRNA.</text>
</comment>
<dbReference type="SMART" id="SM01416">
    <property type="entry name" value="Ribosomal_L19e"/>
    <property type="match status" value="1"/>
</dbReference>
<organism evidence="9">
    <name type="scientific">uncultured marine group II/III euryarchaeote AD1000_09_E08</name>
    <dbReference type="NCBI Taxonomy" id="1457711"/>
    <lineage>
        <taxon>Archaea</taxon>
        <taxon>Methanobacteriati</taxon>
        <taxon>Methanobacteriota</taxon>
        <taxon>environmental samples</taxon>
    </lineage>
</organism>
<evidence type="ECO:0000256" key="7">
    <source>
        <dbReference type="SAM" id="MobiDB-lite"/>
    </source>
</evidence>
<evidence type="ECO:0000313" key="9">
    <source>
        <dbReference type="EMBL" id="AIE90940.1"/>
    </source>
</evidence>
<dbReference type="AlphaFoldDB" id="A0A075FHR2"/>
<dbReference type="Pfam" id="PF25476">
    <property type="entry name" value="Ribosomal_L19e_C"/>
    <property type="match status" value="1"/>
</dbReference>
<name>A0A075FHR2_9EURY</name>
<dbReference type="GO" id="GO:0006412">
    <property type="term" value="P:translation"/>
    <property type="evidence" value="ECO:0007669"/>
    <property type="project" value="UniProtKB-UniRule"/>
</dbReference>
<dbReference type="Gene3D" id="1.10.1650.10">
    <property type="match status" value="1"/>
</dbReference>
<keyword evidence="2 6" id="KW-0699">rRNA-binding</keyword>
<dbReference type="InterPro" id="IPR015972">
    <property type="entry name" value="Ribosomal_eL19_dom1"/>
</dbReference>
<dbReference type="EMBL" id="KF900323">
    <property type="protein sequence ID" value="AIE90940.1"/>
    <property type="molecule type" value="Genomic_DNA"/>
</dbReference>
<dbReference type="GO" id="GO:0070180">
    <property type="term" value="F:large ribosomal subunit rRNA binding"/>
    <property type="evidence" value="ECO:0007669"/>
    <property type="project" value="UniProtKB-UniRule"/>
</dbReference>
<dbReference type="SUPFAM" id="SSF48140">
    <property type="entry name" value="Ribosomal protein L19 (L19e)"/>
    <property type="match status" value="1"/>
</dbReference>
<keyword evidence="3 6" id="KW-0694">RNA-binding</keyword>
<evidence type="ECO:0000256" key="1">
    <source>
        <dbReference type="ARBA" id="ARBA00011082"/>
    </source>
</evidence>
<dbReference type="CDD" id="cd01418">
    <property type="entry name" value="Ribosomal_L19e_A"/>
    <property type="match status" value="1"/>
</dbReference>
<dbReference type="InterPro" id="IPR035970">
    <property type="entry name" value="60S_ribosomal_eL19_sf"/>
</dbReference>
<dbReference type="GO" id="GO:0022625">
    <property type="term" value="C:cytosolic large ribosomal subunit"/>
    <property type="evidence" value="ECO:0007669"/>
    <property type="project" value="InterPro"/>
</dbReference>
<dbReference type="GO" id="GO:0003735">
    <property type="term" value="F:structural constituent of ribosome"/>
    <property type="evidence" value="ECO:0007669"/>
    <property type="project" value="InterPro"/>
</dbReference>
<evidence type="ECO:0000256" key="3">
    <source>
        <dbReference type="ARBA" id="ARBA00022884"/>
    </source>
</evidence>
<accession>A0A075FHR2</accession>